<protein>
    <submittedName>
        <fullName evidence="1">Uncharacterized protein</fullName>
    </submittedName>
</protein>
<dbReference type="AlphaFoldDB" id="A0A8S9HZW8"/>
<comment type="caution">
    <text evidence="1">The sequence shown here is derived from an EMBL/GenBank/DDBJ whole genome shotgun (WGS) entry which is preliminary data.</text>
</comment>
<accession>A0A8S9HZW8</accession>
<evidence type="ECO:0000313" key="1">
    <source>
        <dbReference type="EMBL" id="KAF2562532.1"/>
    </source>
</evidence>
<dbReference type="EMBL" id="QGKY02001250">
    <property type="protein sequence ID" value="KAF2562532.1"/>
    <property type="molecule type" value="Genomic_DNA"/>
</dbReference>
<organism evidence="1">
    <name type="scientific">Brassica cretica</name>
    <name type="common">Mustard</name>
    <dbReference type="NCBI Taxonomy" id="69181"/>
    <lineage>
        <taxon>Eukaryota</taxon>
        <taxon>Viridiplantae</taxon>
        <taxon>Streptophyta</taxon>
        <taxon>Embryophyta</taxon>
        <taxon>Tracheophyta</taxon>
        <taxon>Spermatophyta</taxon>
        <taxon>Magnoliopsida</taxon>
        <taxon>eudicotyledons</taxon>
        <taxon>Gunneridae</taxon>
        <taxon>Pentapetalae</taxon>
        <taxon>rosids</taxon>
        <taxon>malvids</taxon>
        <taxon>Brassicales</taxon>
        <taxon>Brassicaceae</taxon>
        <taxon>Brassiceae</taxon>
        <taxon>Brassica</taxon>
    </lineage>
</organism>
<sequence length="67" mass="7367">MKQMTVKSDFSQNLKIGKGLGKLSKERLQAKIGAVKTRGFMGEWSSSRVALWSGGLRKVKLDASLRA</sequence>
<gene>
    <name evidence="1" type="ORF">F2Q70_00013956</name>
</gene>
<reference evidence="1" key="1">
    <citation type="submission" date="2019-12" db="EMBL/GenBank/DDBJ databases">
        <title>Genome sequencing and annotation of Brassica cretica.</title>
        <authorList>
            <person name="Studholme D.J."/>
            <person name="Sarris P.F."/>
        </authorList>
    </citation>
    <scope>NUCLEOTIDE SEQUENCE</scope>
    <source>
        <strain evidence="1">PFS-102/07</strain>
        <tissue evidence="1">Leaf</tissue>
    </source>
</reference>
<proteinExistence type="predicted"/>
<name>A0A8S9HZW8_BRACR</name>